<sequence>MLEAEDLYPKLADLPQARKHFKDAIEVATVAVRAGGEIVDETEANTVKILQKALLLNSELVPPRTFASMQWRARNATRALLQQDSERLLILCTPNAVDAMGTAEDLVHELGGPAPIIAMAPTKFELFGNDKEVGIVTNDTTESVVVMPCTHLIDHPKWLGMLEACLAQNTKLKLILTGDATDVAQLSMIWPYADNALHADIVLEFSANGALITLAGLISHYQQSSTGRVLPFTTAALELLAMYACRLSGDRRYIGLPERNIYSLVCSASAYAQRNPVDSKKALHSEHGLILDQDLAAAAEAGEVDAVHLSQVVTRRHMLKALCAQDFRNNLLAMASLREHRDRQLLIATRGAVVGQINGLSVIETLGSSYEYGEPVRITASLRVGGDGDVIDIERKAELAGQIHAKAMMIINGFLTKEFGAEQPLPVSASLVFEQSYSEIDGDSASLTGLCAVISVIAGVPIRQDLAVTGAVDQFGDVQAVGGVNEKIEGFYRVCRLHGFTGTQGVIIPSACVEQLVLRPAVVHAVKAGKFHIFTVNHVTEAMKLLTTLDWGDAETEGTIYHRICTRLNTVVEHDENEPWYVTLWQKIKEIFVPEEENELKEHKEHKEQSK</sequence>
<name>A0A948TF27_9GAMM</name>
<dbReference type="InterPro" id="IPR014721">
    <property type="entry name" value="Ribsml_uS5_D2-typ_fold_subgr"/>
</dbReference>
<evidence type="ECO:0000259" key="2">
    <source>
        <dbReference type="PROSITE" id="PS51786"/>
    </source>
</evidence>
<dbReference type="GO" id="GO:0004176">
    <property type="term" value="F:ATP-dependent peptidase activity"/>
    <property type="evidence" value="ECO:0007669"/>
    <property type="project" value="UniProtKB-UniRule"/>
</dbReference>
<feature type="active site" evidence="1">
    <location>
        <position position="444"/>
    </location>
</feature>
<keyword evidence="1" id="KW-0378">Hydrolase</keyword>
<dbReference type="GO" id="GO:0004252">
    <property type="term" value="F:serine-type endopeptidase activity"/>
    <property type="evidence" value="ECO:0007669"/>
    <property type="project" value="UniProtKB-UniRule"/>
</dbReference>
<dbReference type="EMBL" id="JAHLFE010000016">
    <property type="protein sequence ID" value="MBU3843438.1"/>
    <property type="molecule type" value="Genomic_DNA"/>
</dbReference>
<dbReference type="PROSITE" id="PS51786">
    <property type="entry name" value="LON_PROTEOLYTIC"/>
    <property type="match status" value="1"/>
</dbReference>
<dbReference type="GO" id="GO:0030163">
    <property type="term" value="P:protein catabolic process"/>
    <property type="evidence" value="ECO:0007669"/>
    <property type="project" value="InterPro"/>
</dbReference>
<comment type="similarity">
    <text evidence="1">Belongs to the peptidase S16 family.</text>
</comment>
<reference evidence="3" key="1">
    <citation type="journal article" date="2021" name="PeerJ">
        <title>Extensive microbial diversity within the chicken gut microbiome revealed by metagenomics and culture.</title>
        <authorList>
            <person name="Gilroy R."/>
            <person name="Ravi A."/>
            <person name="Getino M."/>
            <person name="Pursley I."/>
            <person name="Horton D.L."/>
            <person name="Alikhan N.F."/>
            <person name="Baker D."/>
            <person name="Gharbi K."/>
            <person name="Hall N."/>
            <person name="Watson M."/>
            <person name="Adriaenssens E.M."/>
            <person name="Foster-Nyarko E."/>
            <person name="Jarju S."/>
            <person name="Secka A."/>
            <person name="Antonio M."/>
            <person name="Oren A."/>
            <person name="Chaudhuri R.R."/>
            <person name="La Ragione R."/>
            <person name="Hildebrand F."/>
            <person name="Pallen M.J."/>
        </authorList>
    </citation>
    <scope>NUCLEOTIDE SEQUENCE</scope>
    <source>
        <strain evidence="3">378</strain>
    </source>
</reference>
<evidence type="ECO:0000313" key="4">
    <source>
        <dbReference type="Proteomes" id="UP000733611"/>
    </source>
</evidence>
<dbReference type="GO" id="GO:0005524">
    <property type="term" value="F:ATP binding"/>
    <property type="evidence" value="ECO:0007669"/>
    <property type="project" value="InterPro"/>
</dbReference>
<comment type="catalytic activity">
    <reaction evidence="1">
        <text>Hydrolysis of proteins in presence of ATP.</text>
        <dbReference type="EC" id="3.4.21.53"/>
    </reaction>
</comment>
<gene>
    <name evidence="3" type="ORF">H9847_00980</name>
</gene>
<feature type="active site" evidence="1">
    <location>
        <position position="487"/>
    </location>
</feature>
<proteinExistence type="inferred from homology"/>
<feature type="domain" description="Lon proteolytic" evidence="2">
    <location>
        <begin position="351"/>
        <end position="549"/>
    </location>
</feature>
<dbReference type="InterPro" id="IPR027065">
    <property type="entry name" value="Lon_Prtase"/>
</dbReference>
<dbReference type="EC" id="3.4.21.53" evidence="1"/>
<dbReference type="SUPFAM" id="SSF54211">
    <property type="entry name" value="Ribosomal protein S5 domain 2-like"/>
    <property type="match status" value="1"/>
</dbReference>
<organism evidence="3 4">
    <name type="scientific">Candidatus Anaerobiospirillum pullicola</name>
    <dbReference type="NCBI Taxonomy" id="2838451"/>
    <lineage>
        <taxon>Bacteria</taxon>
        <taxon>Pseudomonadati</taxon>
        <taxon>Pseudomonadota</taxon>
        <taxon>Gammaproteobacteria</taxon>
        <taxon>Aeromonadales</taxon>
        <taxon>Succinivibrionaceae</taxon>
        <taxon>Anaerobiospirillum</taxon>
    </lineage>
</organism>
<reference evidence="3" key="2">
    <citation type="submission" date="2021-04" db="EMBL/GenBank/DDBJ databases">
        <authorList>
            <person name="Gilroy R."/>
        </authorList>
    </citation>
    <scope>NUCLEOTIDE SEQUENCE</scope>
    <source>
        <strain evidence="3">378</strain>
    </source>
</reference>
<comment type="caution">
    <text evidence="3">The sequence shown here is derived from an EMBL/GenBank/DDBJ whole genome shotgun (WGS) entry which is preliminary data.</text>
</comment>
<dbReference type="AlphaFoldDB" id="A0A948TF27"/>
<dbReference type="InterPro" id="IPR008269">
    <property type="entry name" value="Lon_proteolytic"/>
</dbReference>
<dbReference type="Proteomes" id="UP000733611">
    <property type="component" value="Unassembled WGS sequence"/>
</dbReference>
<dbReference type="GO" id="GO:0006508">
    <property type="term" value="P:proteolysis"/>
    <property type="evidence" value="ECO:0007669"/>
    <property type="project" value="UniProtKB-KW"/>
</dbReference>
<evidence type="ECO:0000313" key="3">
    <source>
        <dbReference type="EMBL" id="MBU3843438.1"/>
    </source>
</evidence>
<protein>
    <recommendedName>
        <fullName evidence="1">endopeptidase La</fullName>
        <ecNumber evidence="1">3.4.21.53</ecNumber>
    </recommendedName>
</protein>
<accession>A0A948TF27</accession>
<dbReference type="InterPro" id="IPR020568">
    <property type="entry name" value="Ribosomal_Su5_D2-typ_SF"/>
</dbReference>
<keyword evidence="1" id="KW-0720">Serine protease</keyword>
<dbReference type="Gene3D" id="3.30.230.10">
    <property type="match status" value="1"/>
</dbReference>
<dbReference type="Pfam" id="PF05362">
    <property type="entry name" value="Lon_C"/>
    <property type="match status" value="1"/>
</dbReference>
<dbReference type="PRINTS" id="PR00830">
    <property type="entry name" value="ENDOLAPTASE"/>
</dbReference>
<dbReference type="PANTHER" id="PTHR10046">
    <property type="entry name" value="ATP DEPENDENT LON PROTEASE FAMILY MEMBER"/>
    <property type="match status" value="1"/>
</dbReference>
<evidence type="ECO:0000256" key="1">
    <source>
        <dbReference type="PROSITE-ProRule" id="PRU01122"/>
    </source>
</evidence>
<keyword evidence="1" id="KW-0645">Protease</keyword>